<dbReference type="GO" id="GO:0005886">
    <property type="term" value="C:plasma membrane"/>
    <property type="evidence" value="ECO:0007669"/>
    <property type="project" value="UniProtKB-SubCell"/>
</dbReference>
<keyword evidence="2" id="KW-1003">Cell membrane</keyword>
<dbReference type="STRING" id="592050.SAMN05421875_11091"/>
<evidence type="ECO:0000256" key="5">
    <source>
        <dbReference type="ARBA" id="ARBA00023136"/>
    </source>
</evidence>
<dbReference type="AlphaFoldDB" id="A0A1H4AIA5"/>
<feature type="transmembrane region" description="Helical" evidence="6">
    <location>
        <begin position="102"/>
        <end position="119"/>
    </location>
</feature>
<name>A0A1H4AIA5_9BURK</name>
<evidence type="ECO:0000256" key="2">
    <source>
        <dbReference type="ARBA" id="ARBA00022475"/>
    </source>
</evidence>
<dbReference type="EMBL" id="FNQJ01000010">
    <property type="protein sequence ID" value="SEA35635.1"/>
    <property type="molecule type" value="Genomic_DNA"/>
</dbReference>
<dbReference type="PANTHER" id="PTHR30561:SF9">
    <property type="entry name" value="4-AMINO-4-DEOXY-L-ARABINOSE-PHOSPHOUNDECAPRENOL FLIPPASE SUBUNIT ARNF-RELATED"/>
    <property type="match status" value="1"/>
</dbReference>
<dbReference type="SUPFAM" id="SSF103481">
    <property type="entry name" value="Multidrug resistance efflux transporter EmrE"/>
    <property type="match status" value="1"/>
</dbReference>
<organism evidence="7 8">
    <name type="scientific">Acidovorax soli</name>
    <dbReference type="NCBI Taxonomy" id="592050"/>
    <lineage>
        <taxon>Bacteria</taxon>
        <taxon>Pseudomonadati</taxon>
        <taxon>Pseudomonadota</taxon>
        <taxon>Betaproteobacteria</taxon>
        <taxon>Burkholderiales</taxon>
        <taxon>Comamonadaceae</taxon>
        <taxon>Acidovorax</taxon>
    </lineage>
</organism>
<evidence type="ECO:0000313" key="8">
    <source>
        <dbReference type="Proteomes" id="UP000199002"/>
    </source>
</evidence>
<dbReference type="Proteomes" id="UP000199002">
    <property type="component" value="Unassembled WGS sequence"/>
</dbReference>
<evidence type="ECO:0000256" key="3">
    <source>
        <dbReference type="ARBA" id="ARBA00022692"/>
    </source>
</evidence>
<reference evidence="8" key="1">
    <citation type="submission" date="2016-10" db="EMBL/GenBank/DDBJ databases">
        <authorList>
            <person name="Varghese N."/>
            <person name="Submissions S."/>
        </authorList>
    </citation>
    <scope>NUCLEOTIDE SEQUENCE [LARGE SCALE GENOMIC DNA]</scope>
    <source>
        <strain evidence="8">DSM 25157</strain>
    </source>
</reference>
<comment type="subcellular location">
    <subcellularLocation>
        <location evidence="1">Cell membrane</location>
        <topology evidence="1">Multi-pass membrane protein</topology>
    </subcellularLocation>
</comment>
<evidence type="ECO:0000256" key="6">
    <source>
        <dbReference type="SAM" id="Phobius"/>
    </source>
</evidence>
<keyword evidence="3 6" id="KW-0812">Transmembrane</keyword>
<feature type="transmembrane region" description="Helical" evidence="6">
    <location>
        <begin position="41"/>
        <end position="66"/>
    </location>
</feature>
<sequence>MNTFAIALLSVVLSVAAQFLLKAGMSDPGVRDAMAQPHSLVHLVLVMANQYVLGGFVLYGLGAVIWLGVLSKWDVSKAYPLVGLGFALTVVVGFALGEQVSPLRAGGVALICAGVFLVAQS</sequence>
<dbReference type="Gene3D" id="1.10.3730.20">
    <property type="match status" value="1"/>
</dbReference>
<keyword evidence="8" id="KW-1185">Reference proteome</keyword>
<dbReference type="PANTHER" id="PTHR30561">
    <property type="entry name" value="SMR FAMILY PROTON-DEPENDENT DRUG EFFLUX TRANSPORTER SUGE"/>
    <property type="match status" value="1"/>
</dbReference>
<evidence type="ECO:0000256" key="4">
    <source>
        <dbReference type="ARBA" id="ARBA00022989"/>
    </source>
</evidence>
<dbReference type="RefSeq" id="WP_092698042.1">
    <property type="nucleotide sequence ID" value="NZ_CAXIQW010000042.1"/>
</dbReference>
<keyword evidence="5 6" id="KW-0472">Membrane</keyword>
<dbReference type="InterPro" id="IPR037185">
    <property type="entry name" value="EmrE-like"/>
</dbReference>
<accession>A0A1H4AIA5</accession>
<protein>
    <recommendedName>
        <fullName evidence="9">Small Multidrug Resistance protein</fullName>
    </recommendedName>
</protein>
<evidence type="ECO:0000313" key="7">
    <source>
        <dbReference type="EMBL" id="SEA35635.1"/>
    </source>
</evidence>
<dbReference type="InterPro" id="IPR000390">
    <property type="entry name" value="Small_drug/metabolite_transptr"/>
</dbReference>
<feature type="transmembrane region" description="Helical" evidence="6">
    <location>
        <begin position="78"/>
        <end position="96"/>
    </location>
</feature>
<evidence type="ECO:0000256" key="1">
    <source>
        <dbReference type="ARBA" id="ARBA00004651"/>
    </source>
</evidence>
<dbReference type="GO" id="GO:0022857">
    <property type="term" value="F:transmembrane transporter activity"/>
    <property type="evidence" value="ECO:0007669"/>
    <property type="project" value="InterPro"/>
</dbReference>
<keyword evidence="4 6" id="KW-1133">Transmembrane helix</keyword>
<gene>
    <name evidence="7" type="ORF">SAMN05421875_11091</name>
</gene>
<proteinExistence type="predicted"/>
<dbReference type="GeneID" id="34232602"/>
<evidence type="ECO:0008006" key="9">
    <source>
        <dbReference type="Google" id="ProtNLM"/>
    </source>
</evidence>